<dbReference type="EMBL" id="JAPHNI010000101">
    <property type="protein sequence ID" value="KAJ8116274.1"/>
    <property type="molecule type" value="Genomic_DNA"/>
</dbReference>
<comment type="caution">
    <text evidence="1">The sequence shown here is derived from an EMBL/GenBank/DDBJ whole genome shotgun (WGS) entry which is preliminary data.</text>
</comment>
<accession>A0ACC2IMJ0</accession>
<evidence type="ECO:0000313" key="1">
    <source>
        <dbReference type="EMBL" id="KAJ8116274.1"/>
    </source>
</evidence>
<dbReference type="Proteomes" id="UP001153331">
    <property type="component" value="Unassembled WGS sequence"/>
</dbReference>
<sequence length="127" mass="13642">MLRGELMAGGHHDYNTSGTIPGSTQPRPGTRMSGTAQRLACALDRSEATVPQRWITSETLIRLESARLPGTPSADAQGPLRAVRSKAHTTDPNLAEQLIGEEPKDVRHLAANDLSGYCGHWQSDGTL</sequence>
<name>A0ACC2IMJ0_9PLEO</name>
<organism evidence="1 2">
    <name type="scientific">Boeremia exigua</name>
    <dbReference type="NCBI Taxonomy" id="749465"/>
    <lineage>
        <taxon>Eukaryota</taxon>
        <taxon>Fungi</taxon>
        <taxon>Dikarya</taxon>
        <taxon>Ascomycota</taxon>
        <taxon>Pezizomycotina</taxon>
        <taxon>Dothideomycetes</taxon>
        <taxon>Pleosporomycetidae</taxon>
        <taxon>Pleosporales</taxon>
        <taxon>Pleosporineae</taxon>
        <taxon>Didymellaceae</taxon>
        <taxon>Boeremia</taxon>
    </lineage>
</organism>
<reference evidence="1" key="1">
    <citation type="submission" date="2022-11" db="EMBL/GenBank/DDBJ databases">
        <title>Genome Sequence of Boeremia exigua.</title>
        <authorList>
            <person name="Buettner E."/>
        </authorList>
    </citation>
    <scope>NUCLEOTIDE SEQUENCE</scope>
    <source>
        <strain evidence="1">CU02</strain>
    </source>
</reference>
<proteinExistence type="predicted"/>
<gene>
    <name evidence="1" type="ORF">OPT61_g2265</name>
</gene>
<protein>
    <submittedName>
        <fullName evidence="1">Uncharacterized protein</fullName>
    </submittedName>
</protein>
<keyword evidence="2" id="KW-1185">Reference proteome</keyword>
<evidence type="ECO:0000313" key="2">
    <source>
        <dbReference type="Proteomes" id="UP001153331"/>
    </source>
</evidence>